<dbReference type="InterPro" id="IPR027417">
    <property type="entry name" value="P-loop_NTPase"/>
</dbReference>
<dbReference type="SUPFAM" id="SSF48452">
    <property type="entry name" value="TPR-like"/>
    <property type="match status" value="1"/>
</dbReference>
<gene>
    <name evidence="2" type="ORF">EV382_0476</name>
</gene>
<evidence type="ECO:0000313" key="2">
    <source>
        <dbReference type="EMBL" id="RZT77327.1"/>
    </source>
</evidence>
<protein>
    <submittedName>
        <fullName evidence="2">Uncharacterized protein</fullName>
    </submittedName>
</protein>
<feature type="region of interest" description="Disordered" evidence="1">
    <location>
        <begin position="1"/>
        <end position="21"/>
    </location>
</feature>
<dbReference type="SUPFAM" id="SSF52540">
    <property type="entry name" value="P-loop containing nucleoside triphosphate hydrolases"/>
    <property type="match status" value="1"/>
</dbReference>
<name>A0A4Q7U8L3_9ACTN</name>
<sequence>MKVSPPGTGTHRDGPPHAGELFTDRESESQAFKSTLTRFRQLLDSDDEVGITRHNVLTFYGLGGIGKTALSERLDAWVRHDLPLVNGWGPAPATHVDATARIDLHGSVGRMDLPAALLALRAGVASIRRRWPVFDLAFTAYWSALRPGESLPRFRGRDELENSVAETVGEVLKDLGSLADLAGGTATSLAVRGVRKVVGEVRRRRDLRLAVDGFPGFEEFLLRCADEPSPTEPRPALACELAAALSWELAQIVPSPLLAVFVDTTERLALDPRRVSEGHLNRLVHGMPNVLFVLTGRDLLSWHDEGRVDLPHRGPWTWPGLVPGASDNPRQHLVGNLSPSDTRALILRGRAQLDLPMSDDVVEQLVRSSAGLPQYLELARQVAISIKDAGSGRQVEAQDVTGSLGSLVMRILDDVPADEQRAIRAACLFRVFDTHLMAAAADVDHGCAERAVRRPMIDHHHSDRFPYRIHDAVREAIRQSDHQISGGWSERDWELAAGRAAAVVRRLHDDAKEREDNREVLDLIGVAIVLVCEQSTTLEPAPSENYEDWLSRAIVFSPSVQGLRSRVPAASRTEYGRLVLNFIAAKSIETPMNERLSLLREIFDSDHPLQAPAGRHLGYTLRLCQRWDEALAVFDELVARKPTPLHRGQGPQVLSLARRFIDAEQAAEGLPVRDFITRVAEYAHGRPERYFAEVADKMAKLRDAGRQREYLDEVGTLLMRRTFFRGDVSTDEMLDFVDQADLSGHLIATRTALLTTVLLGRSAPTDNALTIDRIRTLDEASTGEIGYRYGLAECCTALRLGARDRLERLRDELSLLPSRSRSMIPVECLLESVGLSLPSQPTQWLEPVEVVTRRWADHFAAYVARHG</sequence>
<evidence type="ECO:0000313" key="3">
    <source>
        <dbReference type="Proteomes" id="UP000293781"/>
    </source>
</evidence>
<dbReference type="AlphaFoldDB" id="A0A4Q7U8L3"/>
<dbReference type="Proteomes" id="UP000293781">
    <property type="component" value="Unassembled WGS sequence"/>
</dbReference>
<comment type="caution">
    <text evidence="2">The sequence shown here is derived from an EMBL/GenBank/DDBJ whole genome shotgun (WGS) entry which is preliminary data.</text>
</comment>
<organism evidence="2 3">
    <name type="scientific">Micromonospora violae</name>
    <dbReference type="NCBI Taxonomy" id="1278207"/>
    <lineage>
        <taxon>Bacteria</taxon>
        <taxon>Bacillati</taxon>
        <taxon>Actinomycetota</taxon>
        <taxon>Actinomycetes</taxon>
        <taxon>Micromonosporales</taxon>
        <taxon>Micromonosporaceae</taxon>
        <taxon>Micromonospora</taxon>
    </lineage>
</organism>
<proteinExistence type="predicted"/>
<dbReference type="InterPro" id="IPR011990">
    <property type="entry name" value="TPR-like_helical_dom_sf"/>
</dbReference>
<evidence type="ECO:0000256" key="1">
    <source>
        <dbReference type="SAM" id="MobiDB-lite"/>
    </source>
</evidence>
<dbReference type="RefSeq" id="WP_130400006.1">
    <property type="nucleotide sequence ID" value="NZ_SHKK01000001.1"/>
</dbReference>
<accession>A0A4Q7U8L3</accession>
<keyword evidence="3" id="KW-1185">Reference proteome</keyword>
<dbReference type="EMBL" id="SHKK01000001">
    <property type="protein sequence ID" value="RZT77327.1"/>
    <property type="molecule type" value="Genomic_DNA"/>
</dbReference>
<dbReference type="OrthoDB" id="3894261at2"/>
<reference evidence="2 3" key="1">
    <citation type="submission" date="2019-02" db="EMBL/GenBank/DDBJ databases">
        <title>Sequencing the genomes of 1000 actinobacteria strains.</title>
        <authorList>
            <person name="Klenk H.-P."/>
        </authorList>
    </citation>
    <scope>NUCLEOTIDE SEQUENCE [LARGE SCALE GENOMIC DNA]</scope>
    <source>
        <strain evidence="2 3">DSM 45888</strain>
    </source>
</reference>